<proteinExistence type="inferred from homology"/>
<dbReference type="PANTHER" id="PTHR30126">
    <property type="entry name" value="HTH-TYPE TRANSCRIPTIONAL REGULATOR"/>
    <property type="match status" value="1"/>
</dbReference>
<reference evidence="7 8" key="1">
    <citation type="submission" date="2016-11" db="EMBL/GenBank/DDBJ databases">
        <authorList>
            <person name="Jaros S."/>
            <person name="Januszkiewicz K."/>
            <person name="Wedrychowicz H."/>
        </authorList>
    </citation>
    <scope>NUCLEOTIDE SEQUENCE [LARGE SCALE GENOMIC DNA]</scope>
    <source>
        <strain evidence="7 8">GAS499</strain>
    </source>
</reference>
<dbReference type="FunFam" id="1.10.10.10:FF:000001">
    <property type="entry name" value="LysR family transcriptional regulator"/>
    <property type="match status" value="1"/>
</dbReference>
<dbReference type="InterPro" id="IPR005119">
    <property type="entry name" value="LysR_subst-bd"/>
</dbReference>
<protein>
    <submittedName>
        <fullName evidence="7">Transcriptional regulator, LysR family</fullName>
    </submittedName>
</protein>
<dbReference type="InterPro" id="IPR036390">
    <property type="entry name" value="WH_DNA-bd_sf"/>
</dbReference>
<keyword evidence="4" id="KW-0238">DNA-binding</keyword>
<evidence type="ECO:0000256" key="3">
    <source>
        <dbReference type="ARBA" id="ARBA00023015"/>
    </source>
</evidence>
<evidence type="ECO:0000313" key="8">
    <source>
        <dbReference type="Proteomes" id="UP000189935"/>
    </source>
</evidence>
<accession>A0A1M6NDI0</accession>
<comment type="function">
    <text evidence="1">NodD regulates the expression of the nodABCFE genes which encode other nodulation proteins. NodD is also a negative regulator of its own expression. Binds flavonoids as inducers.</text>
</comment>
<dbReference type="SUPFAM" id="SSF46785">
    <property type="entry name" value="Winged helix' DNA-binding domain"/>
    <property type="match status" value="1"/>
</dbReference>
<dbReference type="InterPro" id="IPR000847">
    <property type="entry name" value="LysR_HTH_N"/>
</dbReference>
<sequence>MIEDLRAFAAVVDEKSLTKAASKLHLTQSAISRRIQQLEETLGASLLDRSNRPPNPTLLGSRVYEKAIPILQAINQLVVLPKEDETPSGILRLGVTHAISDMILADSIKRMREEFPLLDVRLRTEWSTGLSKQVICSDLDAAVIFLPHSGKPAAPLIGRYVTSLEVVIVQSKQYPIFNRRISMTALAKEGWILNPQGCGYRAELERAIGEVGESLRVVVDTYGTEIQLRMIASGLGLGVVPRSVLYASMSLEELSIVEVSDFSMTLDIWVVHLKEIGNLKKAIEALRETVAAGFIPYSDVRTPKRAKLRDKKRG</sequence>
<dbReference type="InterPro" id="IPR036388">
    <property type="entry name" value="WH-like_DNA-bd_sf"/>
</dbReference>
<dbReference type="CDD" id="cd05466">
    <property type="entry name" value="PBP2_LTTR_substrate"/>
    <property type="match status" value="1"/>
</dbReference>
<dbReference type="Pfam" id="PF03466">
    <property type="entry name" value="LysR_substrate"/>
    <property type="match status" value="1"/>
</dbReference>
<dbReference type="PRINTS" id="PR00039">
    <property type="entry name" value="HTHLYSR"/>
</dbReference>
<dbReference type="GO" id="GO:0003700">
    <property type="term" value="F:DNA-binding transcription factor activity"/>
    <property type="evidence" value="ECO:0007669"/>
    <property type="project" value="InterPro"/>
</dbReference>
<evidence type="ECO:0000256" key="4">
    <source>
        <dbReference type="ARBA" id="ARBA00023125"/>
    </source>
</evidence>
<keyword evidence="5" id="KW-0804">Transcription</keyword>
<evidence type="ECO:0000256" key="1">
    <source>
        <dbReference type="ARBA" id="ARBA00003502"/>
    </source>
</evidence>
<name>A0A1M6NDI0_9BRAD</name>
<dbReference type="AlphaFoldDB" id="A0A1M6NDI0"/>
<dbReference type="OrthoDB" id="9815174at2"/>
<evidence type="ECO:0000313" key="7">
    <source>
        <dbReference type="EMBL" id="SHJ93808.1"/>
    </source>
</evidence>
<organism evidence="7 8">
    <name type="scientific">Bradyrhizobium lablabi</name>
    <dbReference type="NCBI Taxonomy" id="722472"/>
    <lineage>
        <taxon>Bacteria</taxon>
        <taxon>Pseudomonadati</taxon>
        <taxon>Pseudomonadota</taxon>
        <taxon>Alphaproteobacteria</taxon>
        <taxon>Hyphomicrobiales</taxon>
        <taxon>Nitrobacteraceae</taxon>
        <taxon>Bradyrhizobium</taxon>
    </lineage>
</organism>
<comment type="similarity">
    <text evidence="2">Belongs to the LysR transcriptional regulatory family.</text>
</comment>
<dbReference type="PROSITE" id="PS50931">
    <property type="entry name" value="HTH_LYSR"/>
    <property type="match status" value="1"/>
</dbReference>
<feature type="domain" description="HTH lysR-type" evidence="6">
    <location>
        <begin position="1"/>
        <end position="57"/>
    </location>
</feature>
<dbReference type="RefSeq" id="WP_079537973.1">
    <property type="nucleotide sequence ID" value="NZ_LT670844.1"/>
</dbReference>
<evidence type="ECO:0000256" key="5">
    <source>
        <dbReference type="ARBA" id="ARBA00023163"/>
    </source>
</evidence>
<dbReference type="SUPFAM" id="SSF53850">
    <property type="entry name" value="Periplasmic binding protein-like II"/>
    <property type="match status" value="1"/>
</dbReference>
<gene>
    <name evidence="7" type="ORF">SAMN05444159_1961</name>
</gene>
<evidence type="ECO:0000256" key="2">
    <source>
        <dbReference type="ARBA" id="ARBA00009437"/>
    </source>
</evidence>
<keyword evidence="3" id="KW-0805">Transcription regulation</keyword>
<dbReference type="Gene3D" id="3.40.190.10">
    <property type="entry name" value="Periplasmic binding protein-like II"/>
    <property type="match status" value="2"/>
</dbReference>
<dbReference type="EMBL" id="LT670844">
    <property type="protein sequence ID" value="SHJ93808.1"/>
    <property type="molecule type" value="Genomic_DNA"/>
</dbReference>
<evidence type="ECO:0000259" key="6">
    <source>
        <dbReference type="PROSITE" id="PS50931"/>
    </source>
</evidence>
<dbReference type="Proteomes" id="UP000189935">
    <property type="component" value="Chromosome I"/>
</dbReference>
<dbReference type="PANTHER" id="PTHR30126:SF39">
    <property type="entry name" value="HTH-TYPE TRANSCRIPTIONAL REGULATOR CYSL"/>
    <property type="match status" value="1"/>
</dbReference>
<dbReference type="GO" id="GO:0000976">
    <property type="term" value="F:transcription cis-regulatory region binding"/>
    <property type="evidence" value="ECO:0007669"/>
    <property type="project" value="TreeGrafter"/>
</dbReference>
<dbReference type="Pfam" id="PF00126">
    <property type="entry name" value="HTH_1"/>
    <property type="match status" value="1"/>
</dbReference>
<dbReference type="Gene3D" id="1.10.10.10">
    <property type="entry name" value="Winged helix-like DNA-binding domain superfamily/Winged helix DNA-binding domain"/>
    <property type="match status" value="1"/>
</dbReference>